<dbReference type="SUPFAM" id="SSF47413">
    <property type="entry name" value="lambda repressor-like DNA-binding domains"/>
    <property type="match status" value="1"/>
</dbReference>
<dbReference type="InterPro" id="IPR011051">
    <property type="entry name" value="RmlC_Cupin_sf"/>
</dbReference>
<dbReference type="InterPro" id="IPR050807">
    <property type="entry name" value="TransReg_Diox_bact_type"/>
</dbReference>
<reference evidence="4 5" key="1">
    <citation type="submission" date="2018-02" db="EMBL/GenBank/DDBJ databases">
        <title>Draft Genome of Achromobacter spanius stain 6.</title>
        <authorList>
            <person name="Gunasekera T.S."/>
            <person name="Radwan O."/>
            <person name="Ruiz O.N."/>
        </authorList>
    </citation>
    <scope>NUCLEOTIDE SEQUENCE [LARGE SCALE GENOMIC DNA]</scope>
    <source>
        <strain evidence="4 5">6</strain>
    </source>
</reference>
<dbReference type="Pfam" id="PF01381">
    <property type="entry name" value="HTH_3"/>
    <property type="match status" value="1"/>
</dbReference>
<organism evidence="4 5">
    <name type="scientific">Achromobacter spanius</name>
    <dbReference type="NCBI Taxonomy" id="217203"/>
    <lineage>
        <taxon>Bacteria</taxon>
        <taxon>Pseudomonadati</taxon>
        <taxon>Pseudomonadota</taxon>
        <taxon>Betaproteobacteria</taxon>
        <taxon>Burkholderiales</taxon>
        <taxon>Alcaligenaceae</taxon>
        <taxon>Achromobacter</taxon>
    </lineage>
</organism>
<sequence>MSRSEPGGSHSTRTALDSHPESSPASKALPADRPESAVDLWLGQQLRQLRKEQGRSLAEVARACGMSLGLLSQIERGLSSASVKVLHLLAREFHVSVNSLLRNAEPTQGEDGGRVARAGTHRFIDLSEKGISKEMYTPPACRSMDLCRASIEPGGSTGNELFVTGQGEQIGVVLKGSLELWVGDRVVLLNEGDSFCYASSTPRRWRNPGSQTTEVIWAISNITPAAGDDTQQAP</sequence>
<feature type="domain" description="HTH cro/C1-type" evidence="3">
    <location>
        <begin position="46"/>
        <end position="100"/>
    </location>
</feature>
<dbReference type="InterPro" id="IPR001387">
    <property type="entry name" value="Cro/C1-type_HTH"/>
</dbReference>
<dbReference type="Gene3D" id="2.60.120.10">
    <property type="entry name" value="Jelly Rolls"/>
    <property type="match status" value="1"/>
</dbReference>
<dbReference type="GO" id="GO:0003677">
    <property type="term" value="F:DNA binding"/>
    <property type="evidence" value="ECO:0007669"/>
    <property type="project" value="UniProtKB-KW"/>
</dbReference>
<evidence type="ECO:0000313" key="5">
    <source>
        <dbReference type="Proteomes" id="UP000239990"/>
    </source>
</evidence>
<dbReference type="InterPro" id="IPR010982">
    <property type="entry name" value="Lambda_DNA-bd_dom_sf"/>
</dbReference>
<dbReference type="OrthoDB" id="9814751at2"/>
<comment type="caution">
    <text evidence="4">The sequence shown here is derived from an EMBL/GenBank/DDBJ whole genome shotgun (WGS) entry which is preliminary data.</text>
</comment>
<dbReference type="RefSeq" id="WP_104145709.1">
    <property type="nucleotide sequence ID" value="NZ_PREU01000019.1"/>
</dbReference>
<evidence type="ECO:0000313" key="4">
    <source>
        <dbReference type="EMBL" id="PPA72868.1"/>
    </source>
</evidence>
<name>A0A2S5GIS9_9BURK</name>
<dbReference type="PANTHER" id="PTHR46797">
    <property type="entry name" value="HTH-TYPE TRANSCRIPTIONAL REGULATOR"/>
    <property type="match status" value="1"/>
</dbReference>
<dbReference type="PANTHER" id="PTHR46797:SF2">
    <property type="entry name" value="TRANSCRIPTIONAL REGULATOR"/>
    <property type="match status" value="1"/>
</dbReference>
<dbReference type="GO" id="GO:0003700">
    <property type="term" value="F:DNA-binding transcription factor activity"/>
    <property type="evidence" value="ECO:0007669"/>
    <property type="project" value="TreeGrafter"/>
</dbReference>
<dbReference type="CDD" id="cd00093">
    <property type="entry name" value="HTH_XRE"/>
    <property type="match status" value="1"/>
</dbReference>
<accession>A0A2S5GIS9</accession>
<feature type="compositionally biased region" description="Polar residues" evidence="2">
    <location>
        <begin position="1"/>
        <end position="25"/>
    </location>
</feature>
<dbReference type="SMART" id="SM00530">
    <property type="entry name" value="HTH_XRE"/>
    <property type="match status" value="1"/>
</dbReference>
<dbReference type="CDD" id="cd02209">
    <property type="entry name" value="cupin_XRE_C"/>
    <property type="match status" value="1"/>
</dbReference>
<dbReference type="EMBL" id="PREU01000019">
    <property type="protein sequence ID" value="PPA72868.1"/>
    <property type="molecule type" value="Genomic_DNA"/>
</dbReference>
<evidence type="ECO:0000256" key="2">
    <source>
        <dbReference type="SAM" id="MobiDB-lite"/>
    </source>
</evidence>
<feature type="region of interest" description="Disordered" evidence="2">
    <location>
        <begin position="1"/>
        <end position="33"/>
    </location>
</feature>
<evidence type="ECO:0000256" key="1">
    <source>
        <dbReference type="ARBA" id="ARBA00023125"/>
    </source>
</evidence>
<dbReference type="InterPro" id="IPR014710">
    <property type="entry name" value="RmlC-like_jellyroll"/>
</dbReference>
<dbReference type="SUPFAM" id="SSF51182">
    <property type="entry name" value="RmlC-like cupins"/>
    <property type="match status" value="1"/>
</dbReference>
<dbReference type="PROSITE" id="PS50943">
    <property type="entry name" value="HTH_CROC1"/>
    <property type="match status" value="1"/>
</dbReference>
<dbReference type="AlphaFoldDB" id="A0A2S5GIS9"/>
<dbReference type="Gene3D" id="1.10.260.40">
    <property type="entry name" value="lambda repressor-like DNA-binding domains"/>
    <property type="match status" value="1"/>
</dbReference>
<protein>
    <submittedName>
        <fullName evidence="4">XRE family transcriptional regulator</fullName>
    </submittedName>
</protein>
<keyword evidence="1" id="KW-0238">DNA-binding</keyword>
<proteinExistence type="predicted"/>
<gene>
    <name evidence="4" type="ORF">C4E15_28305</name>
</gene>
<dbReference type="GO" id="GO:0005829">
    <property type="term" value="C:cytosol"/>
    <property type="evidence" value="ECO:0007669"/>
    <property type="project" value="TreeGrafter"/>
</dbReference>
<evidence type="ECO:0000259" key="3">
    <source>
        <dbReference type="PROSITE" id="PS50943"/>
    </source>
</evidence>
<dbReference type="InterPro" id="IPR013096">
    <property type="entry name" value="Cupin_2"/>
</dbReference>
<dbReference type="Pfam" id="PF07883">
    <property type="entry name" value="Cupin_2"/>
    <property type="match status" value="1"/>
</dbReference>
<dbReference type="Proteomes" id="UP000239990">
    <property type="component" value="Unassembled WGS sequence"/>
</dbReference>